<dbReference type="InterPro" id="IPR036412">
    <property type="entry name" value="HAD-like_sf"/>
</dbReference>
<dbReference type="GO" id="GO:0016787">
    <property type="term" value="F:hydrolase activity"/>
    <property type="evidence" value="ECO:0007669"/>
    <property type="project" value="UniProtKB-KW"/>
</dbReference>
<accession>A0ABW4LKK7</accession>
<dbReference type="Proteomes" id="UP001597214">
    <property type="component" value="Unassembled WGS sequence"/>
</dbReference>
<dbReference type="Pfam" id="PF13419">
    <property type="entry name" value="HAD_2"/>
    <property type="match status" value="1"/>
</dbReference>
<protein>
    <submittedName>
        <fullName evidence="3">HAD-IA family hydrolase</fullName>
    </submittedName>
</protein>
<dbReference type="InterPro" id="IPR050155">
    <property type="entry name" value="HAD-like_hydrolase_sf"/>
</dbReference>
<organism evidence="3 4">
    <name type="scientific">Bacillus salitolerans</name>
    <dbReference type="NCBI Taxonomy" id="1437434"/>
    <lineage>
        <taxon>Bacteria</taxon>
        <taxon>Bacillati</taxon>
        <taxon>Bacillota</taxon>
        <taxon>Bacilli</taxon>
        <taxon>Bacillales</taxon>
        <taxon>Bacillaceae</taxon>
        <taxon>Bacillus</taxon>
    </lineage>
</organism>
<gene>
    <name evidence="3" type="ORF">ACFSCX_03260</name>
</gene>
<dbReference type="PANTHER" id="PTHR43434">
    <property type="entry name" value="PHOSPHOGLYCOLATE PHOSPHATASE"/>
    <property type="match status" value="1"/>
</dbReference>
<dbReference type="SUPFAM" id="SSF56784">
    <property type="entry name" value="HAD-like"/>
    <property type="match status" value="1"/>
</dbReference>
<proteinExistence type="predicted"/>
<dbReference type="InterPro" id="IPR023214">
    <property type="entry name" value="HAD_sf"/>
</dbReference>
<dbReference type="PANTHER" id="PTHR43434:SF25">
    <property type="entry name" value="PHOSPHOGLYCOLATE PHOSPHATASE"/>
    <property type="match status" value="1"/>
</dbReference>
<dbReference type="InterPro" id="IPR006439">
    <property type="entry name" value="HAD-SF_hydro_IA"/>
</dbReference>
<dbReference type="InterPro" id="IPR023198">
    <property type="entry name" value="PGP-like_dom2"/>
</dbReference>
<reference evidence="4" key="1">
    <citation type="journal article" date="2019" name="Int. J. Syst. Evol. Microbiol.">
        <title>The Global Catalogue of Microorganisms (GCM) 10K type strain sequencing project: providing services to taxonomists for standard genome sequencing and annotation.</title>
        <authorList>
            <consortium name="The Broad Institute Genomics Platform"/>
            <consortium name="The Broad Institute Genome Sequencing Center for Infectious Disease"/>
            <person name="Wu L."/>
            <person name="Ma J."/>
        </authorList>
    </citation>
    <scope>NUCLEOTIDE SEQUENCE [LARGE SCALE GENOMIC DNA]</scope>
    <source>
        <strain evidence="4">CCUG 49339</strain>
    </source>
</reference>
<name>A0ABW4LKK7_9BACI</name>
<dbReference type="SFLD" id="SFLDS00003">
    <property type="entry name" value="Haloacid_Dehalogenase"/>
    <property type="match status" value="1"/>
</dbReference>
<keyword evidence="4" id="KW-1185">Reference proteome</keyword>
<evidence type="ECO:0000313" key="4">
    <source>
        <dbReference type="Proteomes" id="UP001597214"/>
    </source>
</evidence>
<dbReference type="EMBL" id="JBHUEM010000003">
    <property type="protein sequence ID" value="MFD1735573.1"/>
    <property type="molecule type" value="Genomic_DNA"/>
</dbReference>
<keyword evidence="1 3" id="KW-0378">Hydrolase</keyword>
<keyword evidence="2" id="KW-0460">Magnesium</keyword>
<evidence type="ECO:0000313" key="3">
    <source>
        <dbReference type="EMBL" id="MFD1735573.1"/>
    </source>
</evidence>
<evidence type="ECO:0000256" key="2">
    <source>
        <dbReference type="ARBA" id="ARBA00022842"/>
    </source>
</evidence>
<dbReference type="NCBIfam" id="TIGR01549">
    <property type="entry name" value="HAD-SF-IA-v1"/>
    <property type="match status" value="1"/>
</dbReference>
<sequence length="187" mass="21576">MNILWDFDGTIFDTYPAYTKIMMEIVGNGVSEQEIYMKLKVSFSHAIKHYQLDEEMVQLIRRKTSEIKPGEVSPFSGVEEILKHAKKNVIMTHKEREEVLQILDFHHLSDYFVEIIAGDDGFPRKPDKTSYEFLHKKHGLHLAIGDRELDLIPAKQIGIATCSFQNPVVEADYHLSSYADFFAVLKE</sequence>
<dbReference type="InterPro" id="IPR041492">
    <property type="entry name" value="HAD_2"/>
</dbReference>
<comment type="caution">
    <text evidence="3">The sequence shown here is derived from an EMBL/GenBank/DDBJ whole genome shotgun (WGS) entry which is preliminary data.</text>
</comment>
<dbReference type="Gene3D" id="1.10.150.240">
    <property type="entry name" value="Putative phosphatase, domain 2"/>
    <property type="match status" value="1"/>
</dbReference>
<dbReference type="SFLD" id="SFLDG01129">
    <property type="entry name" value="C1.5:_HAD__Beta-PGM__Phosphata"/>
    <property type="match status" value="1"/>
</dbReference>
<dbReference type="RefSeq" id="WP_377926672.1">
    <property type="nucleotide sequence ID" value="NZ_JBHUEM010000003.1"/>
</dbReference>
<evidence type="ECO:0000256" key="1">
    <source>
        <dbReference type="ARBA" id="ARBA00022801"/>
    </source>
</evidence>
<dbReference type="Gene3D" id="3.40.50.1000">
    <property type="entry name" value="HAD superfamily/HAD-like"/>
    <property type="match status" value="1"/>
</dbReference>